<dbReference type="GO" id="GO:0031934">
    <property type="term" value="C:mating-type region heterochromatin"/>
    <property type="evidence" value="ECO:0007669"/>
    <property type="project" value="TreeGrafter"/>
</dbReference>
<keyword evidence="1" id="KW-0812">Transmembrane</keyword>
<accession>A0A397TBF9</accession>
<feature type="transmembrane region" description="Helical" evidence="1">
    <location>
        <begin position="154"/>
        <end position="172"/>
    </location>
</feature>
<dbReference type="GO" id="GO:0070824">
    <property type="term" value="C:SHREC complex"/>
    <property type="evidence" value="ECO:0007669"/>
    <property type="project" value="InterPro"/>
</dbReference>
<dbReference type="GO" id="GO:0030466">
    <property type="term" value="P:silent mating-type cassette heterochromatin formation"/>
    <property type="evidence" value="ECO:0007669"/>
    <property type="project" value="TreeGrafter"/>
</dbReference>
<evidence type="ECO:0000313" key="4">
    <source>
        <dbReference type="Proteomes" id="UP000265703"/>
    </source>
</evidence>
<keyword evidence="1" id="KW-0472">Membrane</keyword>
<dbReference type="PANTHER" id="PTHR38046:SF1">
    <property type="entry name" value="CRYPTIC LOCI REGULATOR 2"/>
    <property type="match status" value="1"/>
</dbReference>
<keyword evidence="1" id="KW-1133">Transmembrane helix</keyword>
<proteinExistence type="predicted"/>
<sequence>MIDIYNCHMIPDLIVYIKPKIHTGAIIFFFFEPKKKNKDKRQKIYIFLLKVVRIIIMTYQILEDGITINVSDEIFVFPDKKTPTPDDDGVISYYELLNSKDSKNIFWREKLGEGMKTSFKDATFPKAILTDFPKGYKLYAHRKKHPKKGERTDYYLFGIIIFNLYAHNLFYFL</sequence>
<dbReference type="InterPro" id="IPR031915">
    <property type="entry name" value="Clr2_N"/>
</dbReference>
<dbReference type="PANTHER" id="PTHR38046">
    <property type="entry name" value="CRYPTIC LOCI REGULATOR 2"/>
    <property type="match status" value="1"/>
</dbReference>
<evidence type="ECO:0000259" key="2">
    <source>
        <dbReference type="Pfam" id="PF16761"/>
    </source>
</evidence>
<dbReference type="InterPro" id="IPR038986">
    <property type="entry name" value="Clr2"/>
</dbReference>
<dbReference type="AlphaFoldDB" id="A0A397TBF9"/>
<dbReference type="Pfam" id="PF16761">
    <property type="entry name" value="Clr2_transil"/>
    <property type="match status" value="1"/>
</dbReference>
<reference evidence="3 4" key="1">
    <citation type="submission" date="2018-06" db="EMBL/GenBank/DDBJ databases">
        <title>Comparative genomics reveals the genomic features of Rhizophagus irregularis, R. cerebriforme, R. diaphanum and Gigaspora rosea, and their symbiotic lifestyle signature.</title>
        <authorList>
            <person name="Morin E."/>
            <person name="San Clemente H."/>
            <person name="Chen E.C.H."/>
            <person name="De La Providencia I."/>
            <person name="Hainaut M."/>
            <person name="Kuo A."/>
            <person name="Kohler A."/>
            <person name="Murat C."/>
            <person name="Tang N."/>
            <person name="Roy S."/>
            <person name="Loubradou J."/>
            <person name="Henrissat B."/>
            <person name="Grigoriev I.V."/>
            <person name="Corradi N."/>
            <person name="Roux C."/>
            <person name="Martin F.M."/>
        </authorList>
    </citation>
    <scope>NUCLEOTIDE SEQUENCE [LARGE SCALE GENOMIC DNA]</scope>
    <source>
        <strain evidence="3 4">DAOM 227022</strain>
    </source>
</reference>
<feature type="transmembrane region" description="Helical" evidence="1">
    <location>
        <begin position="44"/>
        <end position="62"/>
    </location>
</feature>
<name>A0A397TBF9_9GLOM</name>
<organism evidence="3 4">
    <name type="scientific">Glomus cerebriforme</name>
    <dbReference type="NCBI Taxonomy" id="658196"/>
    <lineage>
        <taxon>Eukaryota</taxon>
        <taxon>Fungi</taxon>
        <taxon>Fungi incertae sedis</taxon>
        <taxon>Mucoromycota</taxon>
        <taxon>Glomeromycotina</taxon>
        <taxon>Glomeromycetes</taxon>
        <taxon>Glomerales</taxon>
        <taxon>Glomeraceae</taxon>
        <taxon>Glomus</taxon>
    </lineage>
</organism>
<protein>
    <recommendedName>
        <fullName evidence="2">Cryptic loci regulator 2 N-terminal domain-containing protein</fullName>
    </recommendedName>
</protein>
<dbReference type="GO" id="GO:0033553">
    <property type="term" value="C:rDNA heterochromatin"/>
    <property type="evidence" value="ECO:0007669"/>
    <property type="project" value="TreeGrafter"/>
</dbReference>
<gene>
    <name evidence="3" type="ORF">C1645_546823</name>
</gene>
<feature type="domain" description="Cryptic loci regulator 2 N-terminal" evidence="2">
    <location>
        <begin position="128"/>
        <end position="158"/>
    </location>
</feature>
<dbReference type="EMBL" id="QKYT01000076">
    <property type="protein sequence ID" value="RIA94679.1"/>
    <property type="molecule type" value="Genomic_DNA"/>
</dbReference>
<keyword evidence="4" id="KW-1185">Reference proteome</keyword>
<comment type="caution">
    <text evidence="3">The sequence shown here is derived from an EMBL/GenBank/DDBJ whole genome shotgun (WGS) entry which is preliminary data.</text>
</comment>
<evidence type="ECO:0000256" key="1">
    <source>
        <dbReference type="SAM" id="Phobius"/>
    </source>
</evidence>
<dbReference type="Proteomes" id="UP000265703">
    <property type="component" value="Unassembled WGS sequence"/>
</dbReference>
<dbReference type="OrthoDB" id="2421327at2759"/>
<evidence type="ECO:0000313" key="3">
    <source>
        <dbReference type="EMBL" id="RIA94679.1"/>
    </source>
</evidence>